<accession>A0A2V1II65</accession>
<proteinExistence type="predicted"/>
<dbReference type="EMBL" id="PUEC01000036">
    <property type="protein sequence ID" value="PWB00619.1"/>
    <property type="molecule type" value="Genomic_DNA"/>
</dbReference>
<feature type="non-terminal residue" evidence="1">
    <location>
        <position position="1"/>
    </location>
</feature>
<keyword evidence="2" id="KW-1185">Reference proteome</keyword>
<evidence type="ECO:0000313" key="1">
    <source>
        <dbReference type="EMBL" id="PWB00619.1"/>
    </source>
</evidence>
<protein>
    <submittedName>
        <fullName evidence="1">Uncharacterized protein</fullName>
    </submittedName>
</protein>
<sequence>KKIPLPYHRQGSFLFCPKGSILLCPKGSVPRARRGQTLAPFPYEATDALVEALDREAFPFWIESPKCRQREGLLIRSKEEFDNYYIIGSHRLFVTLVPIIREVQGATVAPVLGKYLAPILSGEDSDTFTLMKATAARAVALLTMQKAVERLPVEVIPEGIVQVQQSQPVKSRLRAEQSARASVAASLGADATRALEYLQQLVAQLDADGEEVDTSITGPIVHSKGMSF</sequence>
<dbReference type="AlphaFoldDB" id="A0A2V1II65"/>
<evidence type="ECO:0000313" key="2">
    <source>
        <dbReference type="Proteomes" id="UP000244905"/>
    </source>
</evidence>
<comment type="caution">
    <text evidence="1">The sequence shown here is derived from an EMBL/GenBank/DDBJ whole genome shotgun (WGS) entry which is preliminary data.</text>
</comment>
<dbReference type="Proteomes" id="UP000244905">
    <property type="component" value="Unassembled WGS sequence"/>
</dbReference>
<name>A0A2V1II65_9BACT</name>
<reference evidence="2" key="1">
    <citation type="submission" date="2018-02" db="EMBL/GenBank/DDBJ databases">
        <authorList>
            <person name="Clavel T."/>
            <person name="Strowig T."/>
        </authorList>
    </citation>
    <scope>NUCLEOTIDE SEQUENCE [LARGE SCALE GENOMIC DNA]</scope>
    <source>
        <strain evidence="2">DSM 103720</strain>
    </source>
</reference>
<gene>
    <name evidence="1" type="ORF">C5O23_12310</name>
</gene>
<organism evidence="1 2">
    <name type="scientific">Duncaniella muris</name>
    <dbReference type="NCBI Taxonomy" id="2094150"/>
    <lineage>
        <taxon>Bacteria</taxon>
        <taxon>Pseudomonadati</taxon>
        <taxon>Bacteroidota</taxon>
        <taxon>Bacteroidia</taxon>
        <taxon>Bacteroidales</taxon>
        <taxon>Muribaculaceae</taxon>
        <taxon>Duncaniella</taxon>
    </lineage>
</organism>